<dbReference type="GO" id="GO:0010215">
    <property type="term" value="P:cellulose microfibril organization"/>
    <property type="evidence" value="ECO:0007669"/>
    <property type="project" value="InterPro"/>
</dbReference>
<dbReference type="InterPro" id="IPR056900">
    <property type="entry name" value="COB_C"/>
</dbReference>
<dbReference type="GO" id="GO:0005886">
    <property type="term" value="C:plasma membrane"/>
    <property type="evidence" value="ECO:0000318"/>
    <property type="project" value="GO_Central"/>
</dbReference>
<comment type="similarity">
    <text evidence="1">Belongs to the COBRA family.</text>
</comment>
<dbReference type="PANTHER" id="PTHR31673">
    <property type="entry name" value="PROTEIN COBRA"/>
    <property type="match status" value="1"/>
</dbReference>
<evidence type="ECO:0000259" key="4">
    <source>
        <dbReference type="Pfam" id="PF25079"/>
    </source>
</evidence>
<feature type="non-terminal residue" evidence="5">
    <location>
        <position position="403"/>
    </location>
</feature>
<keyword evidence="2" id="KW-0732">Signal</keyword>
<name>D8S1N0_SELML</name>
<dbReference type="InterPro" id="IPR006918">
    <property type="entry name" value="COBRA_pln"/>
</dbReference>
<accession>D8S1N0</accession>
<evidence type="ECO:0000313" key="5">
    <source>
        <dbReference type="EMBL" id="EFJ21883.1"/>
    </source>
</evidence>
<protein>
    <recommendedName>
        <fullName evidence="4">COBRA C-terminal domain-containing protein</fullName>
    </recommendedName>
</protein>
<dbReference type="InParanoid" id="D8S1N0"/>
<dbReference type="EMBL" id="GL377598">
    <property type="protein sequence ID" value="EFJ21883.1"/>
    <property type="molecule type" value="Genomic_DNA"/>
</dbReference>
<dbReference type="Proteomes" id="UP000001514">
    <property type="component" value="Unassembled WGS sequence"/>
</dbReference>
<keyword evidence="6" id="KW-1185">Reference proteome</keyword>
<organism evidence="6">
    <name type="scientific">Selaginella moellendorffii</name>
    <name type="common">Spikemoss</name>
    <dbReference type="NCBI Taxonomy" id="88036"/>
    <lineage>
        <taxon>Eukaryota</taxon>
        <taxon>Viridiplantae</taxon>
        <taxon>Streptophyta</taxon>
        <taxon>Embryophyta</taxon>
        <taxon>Tracheophyta</taxon>
        <taxon>Lycopodiopsida</taxon>
        <taxon>Selaginellales</taxon>
        <taxon>Selaginellaceae</taxon>
        <taxon>Selaginella</taxon>
    </lineage>
</organism>
<dbReference type="PIRSF" id="PIRSF038122">
    <property type="entry name" value="COBRA"/>
    <property type="match status" value="1"/>
</dbReference>
<evidence type="ECO:0000256" key="2">
    <source>
        <dbReference type="ARBA" id="ARBA00022729"/>
    </source>
</evidence>
<proteinExistence type="inferred from homology"/>
<dbReference type="Pfam" id="PF04833">
    <property type="entry name" value="COBRA"/>
    <property type="match status" value="1"/>
</dbReference>
<dbReference type="Gramene" id="EFJ21883">
    <property type="protein sequence ID" value="EFJ21883"/>
    <property type="gene ID" value="SELMODRAFT_70753"/>
</dbReference>
<dbReference type="PANTHER" id="PTHR31673:SF3">
    <property type="entry name" value="COBRA-LIKE PROTEIN 4"/>
    <property type="match status" value="1"/>
</dbReference>
<feature type="domain" description="COBRA C-terminal" evidence="4">
    <location>
        <begin position="188"/>
        <end position="380"/>
    </location>
</feature>
<evidence type="ECO:0000256" key="1">
    <source>
        <dbReference type="ARBA" id="ARBA00005507"/>
    </source>
</evidence>
<evidence type="ECO:0000313" key="6">
    <source>
        <dbReference type="Proteomes" id="UP000001514"/>
    </source>
</evidence>
<sequence length="403" mass="45187">AVDPLDQRGSIVVTWDILNWYQGDGYVASVKIENQQLYRHIEARPGWSFGWEWSKEEVIWEVQGAQAIDQGDCARVEEENSPHSCHPRPVMIDLQPEAPGTLQTANCCRGGVLSSAVQDPSTSIASFVMKVGLARRPPDVPLSFSIPGYSCSTPTNVTSSLIPDGQHGRRAYMTWQSSCTYKLRRTSSCCVSFSSFYNPDVVPCKDCACDCSQKPKAGERLTDDGFQTPGIATALNLHKQAPFQCSKDMCPIKIHWHVKNNYKGYWRSKVSILNRHLQNYTHWNLVVQHPNFKQLKEVFSFNSTRLPIHGGTFADDTNMFWGIRSYNDMLLEAGENGVVQSEMLFQKDPSLFSLSKGWAFPHKVLFNGEECVLPAPDSYPGLPNAARQSLLHSPFLLLLLLLV</sequence>
<gene>
    <name evidence="5" type="ORF">SELMODRAFT_70753</name>
</gene>
<dbReference type="HOGENOM" id="CLU_038120_0_0_1"/>
<dbReference type="GO" id="GO:0052324">
    <property type="term" value="P:plant-type cell wall cellulose biosynthetic process"/>
    <property type="evidence" value="ECO:0000318"/>
    <property type="project" value="GO_Central"/>
</dbReference>
<feature type="non-terminal residue" evidence="5">
    <location>
        <position position="1"/>
    </location>
</feature>
<keyword evidence="3" id="KW-0325">Glycoprotein</keyword>
<reference evidence="5 6" key="1">
    <citation type="journal article" date="2011" name="Science">
        <title>The Selaginella genome identifies genetic changes associated with the evolution of vascular plants.</title>
        <authorList>
            <person name="Banks J.A."/>
            <person name="Nishiyama T."/>
            <person name="Hasebe M."/>
            <person name="Bowman J.L."/>
            <person name="Gribskov M."/>
            <person name="dePamphilis C."/>
            <person name="Albert V.A."/>
            <person name="Aono N."/>
            <person name="Aoyama T."/>
            <person name="Ambrose B.A."/>
            <person name="Ashton N.W."/>
            <person name="Axtell M.J."/>
            <person name="Barker E."/>
            <person name="Barker M.S."/>
            <person name="Bennetzen J.L."/>
            <person name="Bonawitz N.D."/>
            <person name="Chapple C."/>
            <person name="Cheng C."/>
            <person name="Correa L.G."/>
            <person name="Dacre M."/>
            <person name="DeBarry J."/>
            <person name="Dreyer I."/>
            <person name="Elias M."/>
            <person name="Engstrom E.M."/>
            <person name="Estelle M."/>
            <person name="Feng L."/>
            <person name="Finet C."/>
            <person name="Floyd S.K."/>
            <person name="Frommer W.B."/>
            <person name="Fujita T."/>
            <person name="Gramzow L."/>
            <person name="Gutensohn M."/>
            <person name="Harholt J."/>
            <person name="Hattori M."/>
            <person name="Heyl A."/>
            <person name="Hirai T."/>
            <person name="Hiwatashi Y."/>
            <person name="Ishikawa M."/>
            <person name="Iwata M."/>
            <person name="Karol K.G."/>
            <person name="Koehler B."/>
            <person name="Kolukisaoglu U."/>
            <person name="Kubo M."/>
            <person name="Kurata T."/>
            <person name="Lalonde S."/>
            <person name="Li K."/>
            <person name="Li Y."/>
            <person name="Litt A."/>
            <person name="Lyons E."/>
            <person name="Manning G."/>
            <person name="Maruyama T."/>
            <person name="Michael T.P."/>
            <person name="Mikami K."/>
            <person name="Miyazaki S."/>
            <person name="Morinaga S."/>
            <person name="Murata T."/>
            <person name="Mueller-Roeber B."/>
            <person name="Nelson D.R."/>
            <person name="Obara M."/>
            <person name="Oguri Y."/>
            <person name="Olmstead R.G."/>
            <person name="Onodera N."/>
            <person name="Petersen B.L."/>
            <person name="Pils B."/>
            <person name="Prigge M."/>
            <person name="Rensing S.A."/>
            <person name="Riano-Pachon D.M."/>
            <person name="Roberts A.W."/>
            <person name="Sato Y."/>
            <person name="Scheller H.V."/>
            <person name="Schulz B."/>
            <person name="Schulz C."/>
            <person name="Shakirov E.V."/>
            <person name="Shibagaki N."/>
            <person name="Shinohara N."/>
            <person name="Shippen D.E."/>
            <person name="Soerensen I."/>
            <person name="Sotooka R."/>
            <person name="Sugimoto N."/>
            <person name="Sugita M."/>
            <person name="Sumikawa N."/>
            <person name="Tanurdzic M."/>
            <person name="Theissen G."/>
            <person name="Ulvskov P."/>
            <person name="Wakazuki S."/>
            <person name="Weng J.K."/>
            <person name="Willats W.W."/>
            <person name="Wipf D."/>
            <person name="Wolf P.G."/>
            <person name="Yang L."/>
            <person name="Zimmer A.D."/>
            <person name="Zhu Q."/>
            <person name="Mitros T."/>
            <person name="Hellsten U."/>
            <person name="Loque D."/>
            <person name="Otillar R."/>
            <person name="Salamov A."/>
            <person name="Schmutz J."/>
            <person name="Shapiro H."/>
            <person name="Lindquist E."/>
            <person name="Lucas S."/>
            <person name="Rokhsar D."/>
            <person name="Grigoriev I.V."/>
        </authorList>
    </citation>
    <scope>NUCLEOTIDE SEQUENCE [LARGE SCALE GENOMIC DNA]</scope>
</reference>
<dbReference type="eggNOG" id="ENOG502QTGW">
    <property type="taxonomic scope" value="Eukaryota"/>
</dbReference>
<dbReference type="Pfam" id="PF25079">
    <property type="entry name" value="COB_C"/>
    <property type="match status" value="1"/>
</dbReference>
<evidence type="ECO:0000256" key="3">
    <source>
        <dbReference type="ARBA" id="ARBA00023180"/>
    </source>
</evidence>
<dbReference type="AlphaFoldDB" id="D8S1N0"/>
<dbReference type="KEGG" id="smo:SELMODRAFT_70753"/>